<dbReference type="RefSeq" id="WP_253579268.1">
    <property type="nucleotide sequence ID" value="NZ_JAMFTQ010000018.1"/>
</dbReference>
<evidence type="ECO:0000313" key="2">
    <source>
        <dbReference type="Proteomes" id="UP001204000"/>
    </source>
</evidence>
<evidence type="ECO:0008006" key="3">
    <source>
        <dbReference type="Google" id="ProtNLM"/>
    </source>
</evidence>
<gene>
    <name evidence="1" type="ORF">M5J20_10245</name>
</gene>
<dbReference type="EMBL" id="JAMFTQ010000018">
    <property type="protein sequence ID" value="MCP1388553.1"/>
    <property type="molecule type" value="Genomic_DNA"/>
</dbReference>
<comment type="caution">
    <text evidence="1">The sequence shown here is derived from an EMBL/GenBank/DDBJ whole genome shotgun (WGS) entry which is preliminary data.</text>
</comment>
<sequence length="79" mass="8676">MRLTIRVDGEVYAAAKEEAAARGVSIGQAINEFARVGLKHTPAVEPFVQKTYPMGMKLDCTNIAEVLDLLDNEEPYGDH</sequence>
<organism evidence="1 2">
    <name type="scientific">Corynebacterium stercoris</name>
    <dbReference type="NCBI Taxonomy" id="2943490"/>
    <lineage>
        <taxon>Bacteria</taxon>
        <taxon>Bacillati</taxon>
        <taxon>Actinomycetota</taxon>
        <taxon>Actinomycetes</taxon>
        <taxon>Mycobacteriales</taxon>
        <taxon>Corynebacteriaceae</taxon>
        <taxon>Corynebacterium</taxon>
    </lineage>
</organism>
<proteinExistence type="predicted"/>
<name>A0ABT1G3E9_9CORY</name>
<dbReference type="Proteomes" id="UP001204000">
    <property type="component" value="Unassembled WGS sequence"/>
</dbReference>
<reference evidence="1" key="1">
    <citation type="submission" date="2022-05" db="EMBL/GenBank/DDBJ databases">
        <title>Corynebacterium sp. TA-R-1 sp. nov., isolated from human feces.</title>
        <authorList>
            <person name="Shamsuzzaman M."/>
            <person name="Dahal R.H."/>
        </authorList>
    </citation>
    <scope>NUCLEOTIDE SEQUENCE</scope>
    <source>
        <strain evidence="1">TA-R-1</strain>
    </source>
</reference>
<keyword evidence="2" id="KW-1185">Reference proteome</keyword>
<evidence type="ECO:0000313" key="1">
    <source>
        <dbReference type="EMBL" id="MCP1388553.1"/>
    </source>
</evidence>
<protein>
    <recommendedName>
        <fullName evidence="3">CopG family transcriptional regulator</fullName>
    </recommendedName>
</protein>
<accession>A0ABT1G3E9</accession>